<accession>A0A926P3R3</accession>
<reference evidence="1" key="1">
    <citation type="submission" date="2020-05" db="EMBL/GenBank/DDBJ databases">
        <title>Identification of trans-AT polyketide cluster in two marine bacteria, producers of a novel glutaramide-containing polyketide sesbanimide D and analogs.</title>
        <authorList>
            <person name="Kacar D."/>
            <person name="Rodriguez P."/>
            <person name="Canedo L."/>
            <person name="Gonzalez E."/>
            <person name="Galan B."/>
            <person name="De La Calle F."/>
            <person name="Garcia J.L."/>
        </authorList>
    </citation>
    <scope>NUCLEOTIDE SEQUENCE</scope>
    <source>
        <strain evidence="1">PHM038</strain>
    </source>
</reference>
<sequence length="103" mass="11418">MFRGTLNDVFEISETSTVPLKGTSLEFQPSEGELAEGDQIRIGSEIIDVVKVDTIRKDNDCLTSEKFEKPRQTTLVLTALNRSDLSRYLTQIARSIDPGEGGK</sequence>
<dbReference type="RefSeq" id="WP_190293830.1">
    <property type="nucleotide sequence ID" value="NZ_JABFCZ010000031.1"/>
</dbReference>
<evidence type="ECO:0000313" key="2">
    <source>
        <dbReference type="Proteomes" id="UP000598467"/>
    </source>
</evidence>
<dbReference type="Proteomes" id="UP000598467">
    <property type="component" value="Unassembled WGS sequence"/>
</dbReference>
<proteinExistence type="predicted"/>
<gene>
    <name evidence="1" type="ORF">HK439_23000</name>
</gene>
<protein>
    <submittedName>
        <fullName evidence="1">Uncharacterized protein</fullName>
    </submittedName>
</protein>
<dbReference type="EMBL" id="JABFCZ010000031">
    <property type="protein sequence ID" value="MBD1549138.1"/>
    <property type="molecule type" value="Genomic_DNA"/>
</dbReference>
<name>A0A926P3R3_9HYPH</name>
<comment type="caution">
    <text evidence="1">The sequence shown here is derived from an EMBL/GenBank/DDBJ whole genome shotgun (WGS) entry which is preliminary data.</text>
</comment>
<dbReference type="AlphaFoldDB" id="A0A926P3R3"/>
<organism evidence="1 2">
    <name type="scientific">Roseibium aggregatum</name>
    <dbReference type="NCBI Taxonomy" id="187304"/>
    <lineage>
        <taxon>Bacteria</taxon>
        <taxon>Pseudomonadati</taxon>
        <taxon>Pseudomonadota</taxon>
        <taxon>Alphaproteobacteria</taxon>
        <taxon>Hyphomicrobiales</taxon>
        <taxon>Stappiaceae</taxon>
        <taxon>Roseibium</taxon>
    </lineage>
</organism>
<evidence type="ECO:0000313" key="1">
    <source>
        <dbReference type="EMBL" id="MBD1549138.1"/>
    </source>
</evidence>